<evidence type="ECO:0000313" key="4">
    <source>
        <dbReference type="EMBL" id="CAD1792023.1"/>
    </source>
</evidence>
<evidence type="ECO:0000313" key="3">
    <source>
        <dbReference type="EMBL" id="CAD0327505.1"/>
    </source>
</evidence>
<dbReference type="Proteomes" id="UP000514411">
    <property type="component" value="Chromosome"/>
</dbReference>
<organism evidence="3">
    <name type="scientific">Xanthomonas campestris pv. juglandis</name>
    <name type="common">Xanthomonas arboricola pv. juglandis</name>
    <dbReference type="NCBI Taxonomy" id="195709"/>
    <lineage>
        <taxon>Bacteria</taxon>
        <taxon>Pseudomonadati</taxon>
        <taxon>Pseudomonadota</taxon>
        <taxon>Gammaproteobacteria</taxon>
        <taxon>Lysobacterales</taxon>
        <taxon>Lysobacteraceae</taxon>
        <taxon>Xanthomonas</taxon>
    </lineage>
</organism>
<sequence>MTVRRGRRLRERPPAPEALAILDTVTSLLDGGSENEQLHAIRLAVAAFRMPCGDISALVRRLIEIPAPLNLQRDLYVALALSGERLQVDAIQSCIRALFAESETKPWVLGDHHSAFFGWVELLAFSERPAAILDEVAALEQPHLKQPYQMRGLLSALGASAEPDVEDVLLQFAALIPGLAQQHEWLAALSTRGTDSSGRALLQLLRDGAFDDPGYRDIEALRAHLAQLAKNHIEFRADMLGLLEHLDKGILASAIERALLMLSDTESILSLVRYYARTGRSGDGLYISIRKIAMDERPSAQFSGAVTLFPVPVDDLRRRLFSLALTQTSEAGVARQCLALIDGIRDDYGYPESEARHPDIRSGQPWPLLAPAA</sequence>
<protein>
    <recommendedName>
        <fullName evidence="2">NACHT C-terminal Alpha/Beta 2 domain-containing protein</fullName>
    </recommendedName>
</protein>
<dbReference type="EMBL" id="LR824643">
    <property type="protein sequence ID" value="CAD0327505.1"/>
    <property type="molecule type" value="Genomic_DNA"/>
</dbReference>
<feature type="region of interest" description="Disordered" evidence="1">
    <location>
        <begin position="352"/>
        <end position="373"/>
    </location>
</feature>
<gene>
    <name evidence="4" type="ORF">XSP_002107</name>
    <name evidence="3" type="ORF">XSP_002124</name>
</gene>
<proteinExistence type="predicted"/>
<dbReference type="RefSeq" id="WP_053055640.1">
    <property type="nucleotide sequence ID" value="NZ_LR861807.1"/>
</dbReference>
<evidence type="ECO:0000313" key="5">
    <source>
        <dbReference type="Proteomes" id="UP000514411"/>
    </source>
</evidence>
<dbReference type="EMBL" id="LR861807">
    <property type="protein sequence ID" value="CAD1792023.1"/>
    <property type="molecule type" value="Genomic_DNA"/>
</dbReference>
<feature type="domain" description="NACHT C-terminal Alpha/Beta 2" evidence="2">
    <location>
        <begin position="289"/>
        <end position="367"/>
    </location>
</feature>
<dbReference type="InterPro" id="IPR054732">
    <property type="entry name" value="NCAB2"/>
</dbReference>
<reference evidence="3 5" key="1">
    <citation type="submission" date="2020-07" db="EMBL/GenBank/DDBJ databases">
        <authorList>
            <person name="Teixeira M."/>
        </authorList>
    </citation>
    <scope>NUCLEOTIDE SEQUENCE</scope>
    <source>
        <strain evidence="4">3</strain>
        <strain evidence="3">Xanthomonas arboricola pv. juglandis CPBF 427</strain>
    </source>
</reference>
<dbReference type="AlphaFoldDB" id="A0A8E4EN86"/>
<evidence type="ECO:0000256" key="1">
    <source>
        <dbReference type="SAM" id="MobiDB-lite"/>
    </source>
</evidence>
<dbReference type="Pfam" id="PF22726">
    <property type="entry name" value="NCAB2"/>
    <property type="match status" value="1"/>
</dbReference>
<name>A0A8E4EN86_XANCJ</name>
<accession>A0A8E4EN86</accession>
<evidence type="ECO:0000259" key="2">
    <source>
        <dbReference type="Pfam" id="PF22726"/>
    </source>
</evidence>